<keyword evidence="7 13" id="KW-0812">Transmembrane</keyword>
<evidence type="ECO:0000256" key="11">
    <source>
        <dbReference type="ARBA" id="ARBA00023136"/>
    </source>
</evidence>
<dbReference type="PANTHER" id="PTHR47685:SF1">
    <property type="entry name" value="MAGNESIUM TRANSPORT PROTEIN CORA"/>
    <property type="match status" value="1"/>
</dbReference>
<protein>
    <recommendedName>
        <fullName evidence="3">Magnesium transport protein CorA</fullName>
    </recommendedName>
</protein>
<dbReference type="SUPFAM" id="SSF143865">
    <property type="entry name" value="CorA soluble domain-like"/>
    <property type="match status" value="1"/>
</dbReference>
<dbReference type="Pfam" id="PF01544">
    <property type="entry name" value="CorA"/>
    <property type="match status" value="1"/>
</dbReference>
<reference evidence="15" key="2">
    <citation type="submission" date="2015-01" db="EMBL/GenBank/DDBJ databases">
        <title>Complete genome sequence of Methylobacterium aquaticum strain 22A.</title>
        <authorList>
            <person name="Tani A."/>
            <person name="Ogura Y."/>
            <person name="Hayashi T."/>
        </authorList>
    </citation>
    <scope>NUCLEOTIDE SEQUENCE [LARGE SCALE GENOMIC DNA]</scope>
    <source>
        <strain evidence="15">MA-22A</strain>
        <plasmid evidence="15">Plasmid pMaq22A_1p DNA</plasmid>
    </source>
</reference>
<dbReference type="InterPro" id="IPR045861">
    <property type="entry name" value="CorA_cytoplasmic_dom"/>
</dbReference>
<dbReference type="GO" id="GO:0005886">
    <property type="term" value="C:plasma membrane"/>
    <property type="evidence" value="ECO:0007669"/>
    <property type="project" value="UniProtKB-SubCell"/>
</dbReference>
<keyword evidence="6" id="KW-0997">Cell inner membrane</keyword>
<keyword evidence="8" id="KW-0460">Magnesium</keyword>
<feature type="transmembrane region" description="Helical" evidence="13">
    <location>
        <begin position="274"/>
        <end position="294"/>
    </location>
</feature>
<dbReference type="Gene3D" id="1.20.58.340">
    <property type="entry name" value="Magnesium transport protein CorA, transmembrane region"/>
    <property type="match status" value="2"/>
</dbReference>
<proteinExistence type="inferred from homology"/>
<keyword evidence="10" id="KW-0406">Ion transport</keyword>
<evidence type="ECO:0000256" key="6">
    <source>
        <dbReference type="ARBA" id="ARBA00022519"/>
    </source>
</evidence>
<sequence length="332" mass="36810">MITLHGPEGVVAEGQACAARPLPPHGTWLDLEDPSEAETALAETVTGLTVPSRSALSEVQNSRRLNRRRDAFYLSTPMVSFRDDDLSLRPLGFVLTPERLLTVRFQPLAAFDTVKARQAERDGPASSVETFLALVEELIDRMADSLETMSDELDSLSTRIFTFDTSANGHGRREGAAPKRRDLALRRLLRAIGRRGKALAKLRASLLGLGRILPYVASEAETWLKAEEKARFESLRLDVASLDEFETRLSETVQFLLDATLGLINMEQNNTFRVLTVVSVIGIPPTLMASVYGMNFKHMPELDWTFGYPFGLAVIVASALVPAVYFKLKGWF</sequence>
<dbReference type="InterPro" id="IPR045863">
    <property type="entry name" value="CorA_TM1_TM2"/>
</dbReference>
<evidence type="ECO:0000256" key="2">
    <source>
        <dbReference type="ARBA" id="ARBA00009765"/>
    </source>
</evidence>
<dbReference type="CDD" id="cd12837">
    <property type="entry name" value="EcCorA-like_u1"/>
    <property type="match status" value="1"/>
</dbReference>
<comment type="subcellular location">
    <subcellularLocation>
        <location evidence="1">Cell inner membrane</location>
        <topology evidence="1">Multi-pass membrane protein</topology>
    </subcellularLocation>
</comment>
<geneLocation type="plasmid" evidence="15">
    <name>pMaq22A_1p DNA</name>
</geneLocation>
<keyword evidence="4" id="KW-0813">Transport</keyword>
<dbReference type="OrthoDB" id="9803416at2"/>
<dbReference type="Proteomes" id="UP000061432">
    <property type="component" value="Plasmid pMaq22A_1p"/>
</dbReference>
<keyword evidence="14" id="KW-0614">Plasmid</keyword>
<evidence type="ECO:0000256" key="13">
    <source>
        <dbReference type="SAM" id="Phobius"/>
    </source>
</evidence>
<feature type="transmembrane region" description="Helical" evidence="13">
    <location>
        <begin position="306"/>
        <end position="326"/>
    </location>
</feature>
<dbReference type="KEGG" id="maqu:Maq22A_1p32680"/>
<keyword evidence="11 13" id="KW-0472">Membrane</keyword>
<dbReference type="FunFam" id="1.20.58.340:FF:000001">
    <property type="entry name" value="Magnesium transport protein CorA"/>
    <property type="match status" value="1"/>
</dbReference>
<organism evidence="14 15">
    <name type="scientific">Methylobacterium aquaticum</name>
    <dbReference type="NCBI Taxonomy" id="270351"/>
    <lineage>
        <taxon>Bacteria</taxon>
        <taxon>Pseudomonadati</taxon>
        <taxon>Pseudomonadota</taxon>
        <taxon>Alphaproteobacteria</taxon>
        <taxon>Hyphomicrobiales</taxon>
        <taxon>Methylobacteriaceae</taxon>
        <taxon>Methylobacterium</taxon>
    </lineage>
</organism>
<dbReference type="SUPFAM" id="SSF144083">
    <property type="entry name" value="Magnesium transport protein CorA, transmembrane region"/>
    <property type="match status" value="1"/>
</dbReference>
<evidence type="ECO:0000256" key="3">
    <source>
        <dbReference type="ARBA" id="ARBA00019439"/>
    </source>
</evidence>
<dbReference type="GO" id="GO:0015095">
    <property type="term" value="F:magnesium ion transmembrane transporter activity"/>
    <property type="evidence" value="ECO:0007669"/>
    <property type="project" value="TreeGrafter"/>
</dbReference>
<evidence type="ECO:0000256" key="7">
    <source>
        <dbReference type="ARBA" id="ARBA00022692"/>
    </source>
</evidence>
<dbReference type="RefSeq" id="WP_060850026.1">
    <property type="nucleotide sequence ID" value="NZ_AP014705.1"/>
</dbReference>
<accession>A0A0C6FK63</accession>
<dbReference type="InterPro" id="IPR002523">
    <property type="entry name" value="MgTranspt_CorA/ZnTranspt_ZntB"/>
</dbReference>
<evidence type="ECO:0000256" key="9">
    <source>
        <dbReference type="ARBA" id="ARBA00022989"/>
    </source>
</evidence>
<evidence type="ECO:0000256" key="12">
    <source>
        <dbReference type="ARBA" id="ARBA00034269"/>
    </source>
</evidence>
<name>A0A0C6FK63_9HYPH</name>
<dbReference type="AlphaFoldDB" id="A0A0C6FK63"/>
<evidence type="ECO:0000256" key="10">
    <source>
        <dbReference type="ARBA" id="ARBA00023065"/>
    </source>
</evidence>
<dbReference type="PANTHER" id="PTHR47685">
    <property type="entry name" value="MAGNESIUM TRANSPORT PROTEIN CORA"/>
    <property type="match status" value="1"/>
</dbReference>
<keyword evidence="9 13" id="KW-1133">Transmembrane helix</keyword>
<dbReference type="InterPro" id="IPR050829">
    <property type="entry name" value="CorA_MIT"/>
</dbReference>
<comment type="catalytic activity">
    <reaction evidence="12">
        <text>Mg(2+)(in) = Mg(2+)(out)</text>
        <dbReference type="Rhea" id="RHEA:29827"/>
        <dbReference type="ChEBI" id="CHEBI:18420"/>
    </reaction>
</comment>
<dbReference type="GO" id="GO:0015087">
    <property type="term" value="F:cobalt ion transmembrane transporter activity"/>
    <property type="evidence" value="ECO:0007669"/>
    <property type="project" value="TreeGrafter"/>
</dbReference>
<evidence type="ECO:0000256" key="1">
    <source>
        <dbReference type="ARBA" id="ARBA00004429"/>
    </source>
</evidence>
<evidence type="ECO:0000256" key="5">
    <source>
        <dbReference type="ARBA" id="ARBA00022475"/>
    </source>
</evidence>
<evidence type="ECO:0000256" key="4">
    <source>
        <dbReference type="ARBA" id="ARBA00022448"/>
    </source>
</evidence>
<evidence type="ECO:0000313" key="15">
    <source>
        <dbReference type="Proteomes" id="UP000061432"/>
    </source>
</evidence>
<reference evidence="14 15" key="1">
    <citation type="journal article" date="2015" name="Genome Announc.">
        <title>Complete Genome Sequence of Methylobacterium aquaticum Strain 22A, Isolated from Racomitrium japonicum Moss.</title>
        <authorList>
            <person name="Tani A."/>
            <person name="Ogura Y."/>
            <person name="Hayashi T."/>
            <person name="Kimbara K."/>
        </authorList>
    </citation>
    <scope>NUCLEOTIDE SEQUENCE [LARGE SCALE GENOMIC DNA]</scope>
    <source>
        <strain evidence="14 15">MA-22A</strain>
        <plasmid evidence="15">Plasmid pMaq22A_1p DNA</plasmid>
    </source>
</reference>
<gene>
    <name evidence="14" type="primary">corA</name>
    <name evidence="14" type="ORF">Maq22A_1p32680</name>
</gene>
<dbReference type="Gene3D" id="3.30.460.20">
    <property type="entry name" value="CorA soluble domain-like"/>
    <property type="match status" value="1"/>
</dbReference>
<comment type="similarity">
    <text evidence="2">Belongs to the CorA metal ion transporter (MIT) (TC 1.A.35) family.</text>
</comment>
<dbReference type="EMBL" id="AP014705">
    <property type="protein sequence ID" value="BAQ48843.1"/>
    <property type="molecule type" value="Genomic_DNA"/>
</dbReference>
<dbReference type="PATRIC" id="fig|270351.10.peg.5850"/>
<evidence type="ECO:0000256" key="8">
    <source>
        <dbReference type="ARBA" id="ARBA00022842"/>
    </source>
</evidence>
<dbReference type="GO" id="GO:0015099">
    <property type="term" value="F:nickel cation transmembrane transporter activity"/>
    <property type="evidence" value="ECO:0007669"/>
    <property type="project" value="TreeGrafter"/>
</dbReference>
<evidence type="ECO:0000313" key="14">
    <source>
        <dbReference type="EMBL" id="BAQ48843.1"/>
    </source>
</evidence>
<keyword evidence="5" id="KW-1003">Cell membrane</keyword>